<evidence type="ECO:0000259" key="2">
    <source>
        <dbReference type="Pfam" id="PF26450"/>
    </source>
</evidence>
<dbReference type="InterPro" id="IPR058442">
    <property type="entry name" value="DUF8129"/>
</dbReference>
<feature type="compositionally biased region" description="Basic and acidic residues" evidence="1">
    <location>
        <begin position="54"/>
        <end position="80"/>
    </location>
</feature>
<accession>A0A561V8U4</accession>
<keyword evidence="4" id="KW-1185">Reference proteome</keyword>
<name>A0A561V8U4_9PSEU</name>
<feature type="domain" description="DUF8129" evidence="2">
    <location>
        <begin position="2"/>
        <end position="59"/>
    </location>
</feature>
<reference evidence="3 4" key="1">
    <citation type="submission" date="2019-06" db="EMBL/GenBank/DDBJ databases">
        <title>Sequencing the genomes of 1000 actinobacteria strains.</title>
        <authorList>
            <person name="Klenk H.-P."/>
        </authorList>
    </citation>
    <scope>NUCLEOTIDE SEQUENCE [LARGE SCALE GENOMIC DNA]</scope>
    <source>
        <strain evidence="3 4">DSM 46699</strain>
    </source>
</reference>
<dbReference type="AlphaFoldDB" id="A0A561V8U4"/>
<organism evidence="3 4">
    <name type="scientific">Saccharopolyspora dendranthemae</name>
    <dbReference type="NCBI Taxonomy" id="1181886"/>
    <lineage>
        <taxon>Bacteria</taxon>
        <taxon>Bacillati</taxon>
        <taxon>Actinomycetota</taxon>
        <taxon>Actinomycetes</taxon>
        <taxon>Pseudonocardiales</taxon>
        <taxon>Pseudonocardiaceae</taxon>
        <taxon>Saccharopolyspora</taxon>
    </lineage>
</organism>
<dbReference type="Proteomes" id="UP000316184">
    <property type="component" value="Unassembled WGS sequence"/>
</dbReference>
<gene>
    <name evidence="3" type="ORF">FHU35_11652</name>
</gene>
<feature type="compositionally biased region" description="Low complexity" evidence="1">
    <location>
        <begin position="81"/>
        <end position="92"/>
    </location>
</feature>
<proteinExistence type="predicted"/>
<evidence type="ECO:0000256" key="1">
    <source>
        <dbReference type="SAM" id="MobiDB-lite"/>
    </source>
</evidence>
<evidence type="ECO:0000313" key="4">
    <source>
        <dbReference type="Proteomes" id="UP000316184"/>
    </source>
</evidence>
<feature type="region of interest" description="Disordered" evidence="1">
    <location>
        <begin position="39"/>
        <end position="114"/>
    </location>
</feature>
<dbReference type="Pfam" id="PF26450">
    <property type="entry name" value="DUF8129"/>
    <property type="match status" value="1"/>
</dbReference>
<evidence type="ECO:0000313" key="3">
    <source>
        <dbReference type="EMBL" id="TWG08033.1"/>
    </source>
</evidence>
<dbReference type="OrthoDB" id="5187212at2"/>
<sequence>MPDEDFPLPDYDHLSTGSIQHMIRSLGQPELTRVLDYEQTHNNRPQVVEAMNQRLDELRHGAEPAPGEHRAEPAEARDTPKGSPVSPSGSPEPMHPPRHGNHDRPGKPTGEVAG</sequence>
<comment type="caution">
    <text evidence="3">The sequence shown here is derived from an EMBL/GenBank/DDBJ whole genome shotgun (WGS) entry which is preliminary data.</text>
</comment>
<dbReference type="EMBL" id="VIWX01000001">
    <property type="protein sequence ID" value="TWG08033.1"/>
    <property type="molecule type" value="Genomic_DNA"/>
</dbReference>
<protein>
    <recommendedName>
        <fullName evidence="2">DUF8129 domain-containing protein</fullName>
    </recommendedName>
</protein>
<dbReference type="RefSeq" id="WP_145736533.1">
    <property type="nucleotide sequence ID" value="NZ_VIWX01000001.1"/>
</dbReference>